<keyword evidence="11" id="KW-1185">Reference proteome</keyword>
<dbReference type="InterPro" id="IPR004390">
    <property type="entry name" value="SR_rcpt_FtsY"/>
</dbReference>
<dbReference type="GO" id="GO:0005047">
    <property type="term" value="F:signal recognition particle binding"/>
    <property type="evidence" value="ECO:0007669"/>
    <property type="project" value="TreeGrafter"/>
</dbReference>
<evidence type="ECO:0000256" key="7">
    <source>
        <dbReference type="ARBA" id="ARBA00023170"/>
    </source>
</evidence>
<dbReference type="InterPro" id="IPR036225">
    <property type="entry name" value="SRP/SRP_N"/>
</dbReference>
<name>A0A133VKF3_9EURY</name>
<keyword evidence="4 8" id="KW-0378">Hydrolase</keyword>
<dbReference type="SMART" id="SM00963">
    <property type="entry name" value="SRP54_N"/>
    <property type="match status" value="1"/>
</dbReference>
<keyword evidence="6 8" id="KW-0472">Membrane</keyword>
<dbReference type="SMART" id="SM00962">
    <property type="entry name" value="SRP54"/>
    <property type="match status" value="1"/>
</dbReference>
<dbReference type="FunFam" id="3.40.50.300:FF:000053">
    <property type="entry name" value="Signal recognition particle receptor FtsY"/>
    <property type="match status" value="1"/>
</dbReference>
<evidence type="ECO:0000256" key="1">
    <source>
        <dbReference type="ARBA" id="ARBA00022475"/>
    </source>
</evidence>
<comment type="function">
    <text evidence="8">Involved in targeting and insertion of nascent membrane proteins into the cytoplasmic membrane. Acts as a receptor for the complex formed by the signal recognition particle (SRP) and the ribosome-nascent chain (RNC).</text>
</comment>
<reference evidence="10 11" key="1">
    <citation type="journal article" date="2016" name="Sci. Rep.">
        <title>Metabolic traits of an uncultured archaeal lineage -MSBL1- from brine pools of the Red Sea.</title>
        <authorList>
            <person name="Mwirichia R."/>
            <person name="Alam I."/>
            <person name="Rashid M."/>
            <person name="Vinu M."/>
            <person name="Ba-Alawi W."/>
            <person name="Anthony Kamau A."/>
            <person name="Kamanda Ngugi D."/>
            <person name="Goker M."/>
            <person name="Klenk H.P."/>
            <person name="Bajic V."/>
            <person name="Stingl U."/>
        </authorList>
    </citation>
    <scope>NUCLEOTIDE SEQUENCE [LARGE SCALE GENOMIC DNA]</scope>
    <source>
        <strain evidence="10">SCGC-AAA382A20</strain>
    </source>
</reference>
<evidence type="ECO:0000256" key="2">
    <source>
        <dbReference type="ARBA" id="ARBA00022490"/>
    </source>
</evidence>
<dbReference type="EMBL" id="LHYE01000024">
    <property type="protein sequence ID" value="KXB06911.1"/>
    <property type="molecule type" value="Genomic_DNA"/>
</dbReference>
<evidence type="ECO:0000256" key="3">
    <source>
        <dbReference type="ARBA" id="ARBA00022741"/>
    </source>
</evidence>
<dbReference type="InterPro" id="IPR042101">
    <property type="entry name" value="SRP54_N_sf"/>
</dbReference>
<protein>
    <recommendedName>
        <fullName evidence="8">Signal recognition particle receptor FtsY</fullName>
        <shortName evidence="8">SRP receptor</shortName>
        <ecNumber evidence="8">3.6.5.4</ecNumber>
    </recommendedName>
</protein>
<dbReference type="GO" id="GO:0005737">
    <property type="term" value="C:cytoplasm"/>
    <property type="evidence" value="ECO:0007669"/>
    <property type="project" value="UniProtKB-SubCell"/>
</dbReference>
<dbReference type="SMART" id="SM00382">
    <property type="entry name" value="AAA"/>
    <property type="match status" value="1"/>
</dbReference>
<evidence type="ECO:0000313" key="10">
    <source>
        <dbReference type="EMBL" id="KXB06911.1"/>
    </source>
</evidence>
<dbReference type="Pfam" id="PF00448">
    <property type="entry name" value="SRP54"/>
    <property type="match status" value="1"/>
</dbReference>
<keyword evidence="10" id="KW-0132">Cell division</keyword>
<dbReference type="GO" id="GO:0005886">
    <property type="term" value="C:plasma membrane"/>
    <property type="evidence" value="ECO:0007669"/>
    <property type="project" value="UniProtKB-SubCell"/>
</dbReference>
<feature type="domain" description="SRP54-type proteins GTP-binding" evidence="9">
    <location>
        <begin position="273"/>
        <end position="286"/>
    </location>
</feature>
<dbReference type="InterPro" id="IPR000897">
    <property type="entry name" value="SRP54_GTPase_dom"/>
</dbReference>
<keyword evidence="2 8" id="KW-0963">Cytoplasm</keyword>
<sequence length="301" mass="32880">MFEKLQKKIKRTAKRITRRELSPDDVEDIIWDLKVGLLESDVAVPVADELISKVEKALTGEKIGLREDAEETLYNILRESVKEILTTKKEKSIIEIIENKEGSETAKILFLGVNGCGKTTTIAKIANFLKEKGYSVVLAASDTFRAAGIEQLEKHGEDLGLRVIKHQKNADAAAVAYDAIEHAKANDIDVVLIDTAGRMQTDVNLIGEMKKISRVSDPDLTVFVGDALTGNDAVEQASKFEEAVDIDGSILTKMDADAKGGAALSIVQKTGEPILFLGTGQGYDDLKKFNPEIIVENLLPE</sequence>
<dbReference type="EC" id="3.6.5.4" evidence="8"/>
<keyword evidence="7 8" id="KW-0675">Receptor</keyword>
<proteinExistence type="inferred from homology"/>
<dbReference type="GO" id="GO:0051301">
    <property type="term" value="P:cell division"/>
    <property type="evidence" value="ECO:0007669"/>
    <property type="project" value="UniProtKB-KW"/>
</dbReference>
<evidence type="ECO:0000256" key="8">
    <source>
        <dbReference type="HAMAP-Rule" id="MF_00920"/>
    </source>
</evidence>
<dbReference type="HAMAP" id="MF_00920">
    <property type="entry name" value="FtsY"/>
    <property type="match status" value="1"/>
</dbReference>
<dbReference type="Gene3D" id="3.40.50.300">
    <property type="entry name" value="P-loop containing nucleotide triphosphate hydrolases"/>
    <property type="match status" value="1"/>
</dbReference>
<comment type="catalytic activity">
    <reaction evidence="8">
        <text>GTP + H2O = GDP + phosphate + H(+)</text>
        <dbReference type="Rhea" id="RHEA:19669"/>
        <dbReference type="ChEBI" id="CHEBI:15377"/>
        <dbReference type="ChEBI" id="CHEBI:15378"/>
        <dbReference type="ChEBI" id="CHEBI:37565"/>
        <dbReference type="ChEBI" id="CHEBI:43474"/>
        <dbReference type="ChEBI" id="CHEBI:58189"/>
        <dbReference type="EC" id="3.6.5.4"/>
    </reaction>
</comment>
<dbReference type="NCBIfam" id="TIGR00064">
    <property type="entry name" value="ftsY"/>
    <property type="match status" value="1"/>
</dbReference>
<dbReference type="InterPro" id="IPR003593">
    <property type="entry name" value="AAA+_ATPase"/>
</dbReference>
<dbReference type="GO" id="GO:0003924">
    <property type="term" value="F:GTPase activity"/>
    <property type="evidence" value="ECO:0007669"/>
    <property type="project" value="UniProtKB-UniRule"/>
</dbReference>
<dbReference type="GO" id="GO:0006614">
    <property type="term" value="P:SRP-dependent cotranslational protein targeting to membrane"/>
    <property type="evidence" value="ECO:0007669"/>
    <property type="project" value="InterPro"/>
</dbReference>
<dbReference type="PANTHER" id="PTHR43134:SF1">
    <property type="entry name" value="SIGNAL RECOGNITION PARTICLE RECEPTOR SUBUNIT ALPHA"/>
    <property type="match status" value="1"/>
</dbReference>
<dbReference type="SUPFAM" id="SSF52540">
    <property type="entry name" value="P-loop containing nucleoside triphosphate hydrolases"/>
    <property type="match status" value="1"/>
</dbReference>
<keyword evidence="1 8" id="KW-1003">Cell membrane</keyword>
<evidence type="ECO:0000256" key="6">
    <source>
        <dbReference type="ARBA" id="ARBA00023136"/>
    </source>
</evidence>
<dbReference type="GO" id="GO:0005525">
    <property type="term" value="F:GTP binding"/>
    <property type="evidence" value="ECO:0007669"/>
    <property type="project" value="UniProtKB-UniRule"/>
</dbReference>
<comment type="subcellular location">
    <subcellularLocation>
        <location evidence="8">Cell membrane</location>
        <topology evidence="8">Peripheral membrane protein</topology>
        <orientation evidence="8">Cytoplasmic side</orientation>
    </subcellularLocation>
    <subcellularLocation>
        <location evidence="8">Cytoplasm</location>
    </subcellularLocation>
</comment>
<evidence type="ECO:0000256" key="5">
    <source>
        <dbReference type="ARBA" id="ARBA00023134"/>
    </source>
</evidence>
<evidence type="ECO:0000256" key="4">
    <source>
        <dbReference type="ARBA" id="ARBA00022801"/>
    </source>
</evidence>
<dbReference type="InterPro" id="IPR027417">
    <property type="entry name" value="P-loop_NTPase"/>
</dbReference>
<comment type="similarity">
    <text evidence="8">Belongs to the GTP-binding SRP family. FtsY subfamily.</text>
</comment>
<accession>A0A133VKF3</accession>
<dbReference type="InterPro" id="IPR013822">
    <property type="entry name" value="Signal_recog_particl_SRP54_hlx"/>
</dbReference>
<feature type="binding site" evidence="8">
    <location>
        <begin position="112"/>
        <end position="119"/>
    </location>
    <ligand>
        <name>GTP</name>
        <dbReference type="ChEBI" id="CHEBI:37565"/>
    </ligand>
</feature>
<keyword evidence="10" id="KW-0131">Cell cycle</keyword>
<keyword evidence="3 8" id="KW-0547">Nucleotide-binding</keyword>
<dbReference type="Proteomes" id="UP000070263">
    <property type="component" value="Unassembled WGS sequence"/>
</dbReference>
<dbReference type="Pfam" id="PF02881">
    <property type="entry name" value="SRP54_N"/>
    <property type="match status" value="1"/>
</dbReference>
<keyword evidence="5 8" id="KW-0342">GTP-binding</keyword>
<dbReference type="PATRIC" id="fig|1698280.3.peg.414"/>
<dbReference type="Gene3D" id="1.20.120.140">
    <property type="entry name" value="Signal recognition particle SRP54, nucleotide-binding domain"/>
    <property type="match status" value="1"/>
</dbReference>
<gene>
    <name evidence="8" type="primary">ftsY</name>
    <name evidence="10" type="ORF">AKJ51_02525</name>
</gene>
<evidence type="ECO:0000259" key="9">
    <source>
        <dbReference type="PROSITE" id="PS00300"/>
    </source>
</evidence>
<evidence type="ECO:0000313" key="11">
    <source>
        <dbReference type="Proteomes" id="UP000070263"/>
    </source>
</evidence>
<comment type="caution">
    <text evidence="10">The sequence shown here is derived from an EMBL/GenBank/DDBJ whole genome shotgun (WGS) entry which is preliminary data.</text>
</comment>
<dbReference type="AlphaFoldDB" id="A0A133VKF3"/>
<dbReference type="PANTHER" id="PTHR43134">
    <property type="entry name" value="SIGNAL RECOGNITION PARTICLE RECEPTOR SUBUNIT ALPHA"/>
    <property type="match status" value="1"/>
</dbReference>
<organism evidence="10 11">
    <name type="scientific">candidate division MSBL1 archaeon SCGC-AAA382A20</name>
    <dbReference type="NCBI Taxonomy" id="1698280"/>
    <lineage>
        <taxon>Archaea</taxon>
        <taxon>Methanobacteriati</taxon>
        <taxon>Methanobacteriota</taxon>
        <taxon>candidate division MSBL1</taxon>
    </lineage>
</organism>
<feature type="binding site" evidence="8">
    <location>
        <begin position="252"/>
        <end position="255"/>
    </location>
    <ligand>
        <name>GTP</name>
        <dbReference type="ChEBI" id="CHEBI:37565"/>
    </ligand>
</feature>
<feature type="binding site" evidence="8">
    <location>
        <begin position="194"/>
        <end position="198"/>
    </location>
    <ligand>
        <name>GTP</name>
        <dbReference type="ChEBI" id="CHEBI:37565"/>
    </ligand>
</feature>
<dbReference type="SUPFAM" id="SSF47364">
    <property type="entry name" value="Domain of the SRP/SRP receptor G-proteins"/>
    <property type="match status" value="1"/>
</dbReference>
<comment type="subunit">
    <text evidence="8">Part of the signal recognition particle protein translocation system, which is composed of SRP and FtsY.</text>
</comment>
<dbReference type="PROSITE" id="PS00300">
    <property type="entry name" value="SRP54"/>
    <property type="match status" value="1"/>
</dbReference>